<dbReference type="Proteomes" id="UP000199532">
    <property type="component" value="Unassembled WGS sequence"/>
</dbReference>
<comment type="similarity">
    <text evidence="1 2">Belongs to the small heat shock protein (HSP20) family.</text>
</comment>
<proteinExistence type="inferred from homology"/>
<dbReference type="AlphaFoldDB" id="A0A1H6YNM3"/>
<dbReference type="InterPro" id="IPR002068">
    <property type="entry name" value="A-crystallin/Hsp20_dom"/>
</dbReference>
<dbReference type="InterPro" id="IPR008978">
    <property type="entry name" value="HSP20-like_chaperone"/>
</dbReference>
<organism evidence="4 5">
    <name type="scientific">Dyadobacter koreensis</name>
    <dbReference type="NCBI Taxonomy" id="408657"/>
    <lineage>
        <taxon>Bacteria</taxon>
        <taxon>Pseudomonadati</taxon>
        <taxon>Bacteroidota</taxon>
        <taxon>Cytophagia</taxon>
        <taxon>Cytophagales</taxon>
        <taxon>Spirosomataceae</taxon>
        <taxon>Dyadobacter</taxon>
    </lineage>
</organism>
<evidence type="ECO:0000259" key="3">
    <source>
        <dbReference type="PROSITE" id="PS01031"/>
    </source>
</evidence>
<name>A0A1H6YNM3_9BACT</name>
<dbReference type="SUPFAM" id="SSF49764">
    <property type="entry name" value="HSP20-like chaperones"/>
    <property type="match status" value="1"/>
</dbReference>
<dbReference type="PANTHER" id="PTHR11527">
    <property type="entry name" value="HEAT-SHOCK PROTEIN 20 FAMILY MEMBER"/>
    <property type="match status" value="1"/>
</dbReference>
<dbReference type="RefSeq" id="WP_090338388.1">
    <property type="nucleotide sequence ID" value="NZ_FNXY01000007.1"/>
</dbReference>
<dbReference type="CDD" id="cd06464">
    <property type="entry name" value="ACD_sHsps-like"/>
    <property type="match status" value="1"/>
</dbReference>
<dbReference type="Gene3D" id="2.60.40.790">
    <property type="match status" value="1"/>
</dbReference>
<evidence type="ECO:0000313" key="4">
    <source>
        <dbReference type="EMBL" id="SEJ38345.1"/>
    </source>
</evidence>
<dbReference type="OrthoDB" id="670468at2"/>
<dbReference type="Pfam" id="PF00011">
    <property type="entry name" value="HSP20"/>
    <property type="match status" value="1"/>
</dbReference>
<sequence length="157" mass="18026">MYNQAKTDAQNQRGFGYNGHGCGQSFKSRFAERFSRKSRFYKIFSEQFTNRKAANILESESSFIISLYAAGLNKNYFRISSREDILTISYTAPENQNEERLNFSHQEYEFGSFERSFQLNGKVLTDQISASYTDGVLNITLPKNPVTNTPPQEVQVD</sequence>
<accession>A0A1H6YNM3</accession>
<feature type="domain" description="SHSP" evidence="3">
    <location>
        <begin position="45"/>
        <end position="157"/>
    </location>
</feature>
<dbReference type="STRING" id="408657.SAMN04487995_4378"/>
<dbReference type="InterPro" id="IPR031107">
    <property type="entry name" value="Small_HSP"/>
</dbReference>
<dbReference type="PROSITE" id="PS01031">
    <property type="entry name" value="SHSP"/>
    <property type="match status" value="1"/>
</dbReference>
<reference evidence="4 5" key="1">
    <citation type="submission" date="2016-10" db="EMBL/GenBank/DDBJ databases">
        <authorList>
            <person name="de Groot N.N."/>
        </authorList>
    </citation>
    <scope>NUCLEOTIDE SEQUENCE [LARGE SCALE GENOMIC DNA]</scope>
    <source>
        <strain evidence="4 5">DSM 19938</strain>
    </source>
</reference>
<dbReference type="EMBL" id="FNXY01000007">
    <property type="protein sequence ID" value="SEJ38345.1"/>
    <property type="molecule type" value="Genomic_DNA"/>
</dbReference>
<evidence type="ECO:0000313" key="5">
    <source>
        <dbReference type="Proteomes" id="UP000199532"/>
    </source>
</evidence>
<evidence type="ECO:0000256" key="1">
    <source>
        <dbReference type="PROSITE-ProRule" id="PRU00285"/>
    </source>
</evidence>
<evidence type="ECO:0000256" key="2">
    <source>
        <dbReference type="RuleBase" id="RU003616"/>
    </source>
</evidence>
<keyword evidence="5" id="KW-1185">Reference proteome</keyword>
<gene>
    <name evidence="4" type="ORF">SAMN04487995_4378</name>
</gene>
<protein>
    <submittedName>
        <fullName evidence="4">HSP20 family protein</fullName>
    </submittedName>
</protein>